<name>A0A6G1C4G7_9ORYZ</name>
<keyword evidence="2" id="KW-1185">Reference proteome</keyword>
<accession>A0A6G1C4G7</accession>
<dbReference type="GO" id="GO:0009536">
    <property type="term" value="C:plastid"/>
    <property type="evidence" value="ECO:0007669"/>
    <property type="project" value="TreeGrafter"/>
</dbReference>
<organism evidence="1 2">
    <name type="scientific">Oryza meyeriana var. granulata</name>
    <dbReference type="NCBI Taxonomy" id="110450"/>
    <lineage>
        <taxon>Eukaryota</taxon>
        <taxon>Viridiplantae</taxon>
        <taxon>Streptophyta</taxon>
        <taxon>Embryophyta</taxon>
        <taxon>Tracheophyta</taxon>
        <taxon>Spermatophyta</taxon>
        <taxon>Magnoliopsida</taxon>
        <taxon>Liliopsida</taxon>
        <taxon>Poales</taxon>
        <taxon>Poaceae</taxon>
        <taxon>BOP clade</taxon>
        <taxon>Oryzoideae</taxon>
        <taxon>Oryzeae</taxon>
        <taxon>Oryzinae</taxon>
        <taxon>Oryza</taxon>
        <taxon>Oryza meyeriana</taxon>
    </lineage>
</organism>
<evidence type="ECO:0000313" key="2">
    <source>
        <dbReference type="Proteomes" id="UP000479710"/>
    </source>
</evidence>
<dbReference type="PANTHER" id="PTHR36773">
    <property type="entry name" value="EXPRESSED PROTEIN"/>
    <property type="match status" value="1"/>
</dbReference>
<dbReference type="PANTHER" id="PTHR36773:SF1">
    <property type="entry name" value="EXPRESSED PROTEIN"/>
    <property type="match status" value="1"/>
</dbReference>
<dbReference type="EMBL" id="SPHZ02000010">
    <property type="protein sequence ID" value="KAF0894921.1"/>
    <property type="molecule type" value="Genomic_DNA"/>
</dbReference>
<protein>
    <submittedName>
        <fullName evidence="1">Uncharacterized protein</fullName>
    </submittedName>
</protein>
<dbReference type="AlphaFoldDB" id="A0A6G1C4G7"/>
<proteinExistence type="predicted"/>
<reference evidence="1 2" key="1">
    <citation type="submission" date="2019-11" db="EMBL/GenBank/DDBJ databases">
        <title>Whole genome sequence of Oryza granulata.</title>
        <authorList>
            <person name="Li W."/>
        </authorList>
    </citation>
    <scope>NUCLEOTIDE SEQUENCE [LARGE SCALE GENOMIC DNA]</scope>
    <source>
        <strain evidence="2">cv. Menghai</strain>
        <tissue evidence="1">Leaf</tissue>
    </source>
</reference>
<gene>
    <name evidence="1" type="ORF">E2562_004921</name>
</gene>
<dbReference type="Proteomes" id="UP000479710">
    <property type="component" value="Unassembled WGS sequence"/>
</dbReference>
<sequence length="106" mass="11770">MDIPLPGGSVDQSEDYSPAATVVRFDPPLPLLRAPVPSSAASSEPPVLAFRDAASWRAAWEAAESSLLSQCERRHSTSWCTGWVFSYRITQMQATLVERFIWRSTN</sequence>
<evidence type="ECO:0000313" key="1">
    <source>
        <dbReference type="EMBL" id="KAF0894921.1"/>
    </source>
</evidence>
<dbReference type="OrthoDB" id="1928518at2759"/>
<comment type="caution">
    <text evidence="1">The sequence shown here is derived from an EMBL/GenBank/DDBJ whole genome shotgun (WGS) entry which is preliminary data.</text>
</comment>